<dbReference type="Pfam" id="PF01370">
    <property type="entry name" value="Epimerase"/>
    <property type="match status" value="1"/>
</dbReference>
<dbReference type="AlphaFoldDB" id="A0A4P7SK81"/>
<evidence type="ECO:0000259" key="2">
    <source>
        <dbReference type="Pfam" id="PF01370"/>
    </source>
</evidence>
<evidence type="ECO:0000256" key="1">
    <source>
        <dbReference type="ARBA" id="ARBA00007637"/>
    </source>
</evidence>
<protein>
    <submittedName>
        <fullName evidence="3">NAD(P)-dependent oxidoreductase</fullName>
    </submittedName>
</protein>
<dbReference type="Gene3D" id="3.40.50.720">
    <property type="entry name" value="NAD(P)-binding Rossmann-like Domain"/>
    <property type="match status" value="1"/>
</dbReference>
<sequence length="296" mass="32116">MKRVLVTGGTGFVGRHLVRSLAADGIEVHVPTRATSARRPALPAATLLHPLERPSVDVAELIARVEPDTVFHLATHFVARHRPAELADMVDSNVTLGTVVAEAAVAAGARLVHTTSAWQHHGGAEYDPVSLYAAMKQAFVDVVRYFAEVDGLDAREVCLFDTYGPDDDRHKLVDVLLDGAVTGATLDMSSGTQLVDLTHVSDVVAGLRVAAEHPGPVRGRFVLRSGAPVTVRALTDVVRDVTGRPLDVRWGTRPDRPREMREDWRVTSEPWDWSPELSLEAGLADVWAARDGGEDR</sequence>
<dbReference type="InterPro" id="IPR001509">
    <property type="entry name" value="Epimerase_deHydtase"/>
</dbReference>
<reference evidence="3 4" key="1">
    <citation type="submission" date="2019-04" db="EMBL/GenBank/DDBJ databases">
        <title>Isolation and identification of Cellulomonas shaoxiangyii sp. Nov. isolated from feces of the Tibetan antelopes (Pantholops hodgsonii) in the Qinghai-Tibet plateau of China.</title>
        <authorList>
            <person name="Tian Z."/>
        </authorList>
    </citation>
    <scope>NUCLEOTIDE SEQUENCE [LARGE SCALE GENOMIC DNA]</scope>
    <source>
        <strain evidence="3 4">Z28</strain>
    </source>
</reference>
<proteinExistence type="inferred from homology"/>
<name>A0A4P7SK81_9CELL</name>
<gene>
    <name evidence="3" type="ORF">E5225_05775</name>
</gene>
<comment type="similarity">
    <text evidence="1">Belongs to the NAD(P)-dependent epimerase/dehydratase family.</text>
</comment>
<feature type="domain" description="NAD-dependent epimerase/dehydratase" evidence="2">
    <location>
        <begin position="4"/>
        <end position="214"/>
    </location>
</feature>
<dbReference type="InterPro" id="IPR036291">
    <property type="entry name" value="NAD(P)-bd_dom_sf"/>
</dbReference>
<evidence type="ECO:0000313" key="3">
    <source>
        <dbReference type="EMBL" id="QCB93134.1"/>
    </source>
</evidence>
<keyword evidence="4" id="KW-1185">Reference proteome</keyword>
<accession>A0A4P7SK81</accession>
<evidence type="ECO:0000313" key="4">
    <source>
        <dbReference type="Proteomes" id="UP000296469"/>
    </source>
</evidence>
<dbReference type="SUPFAM" id="SSF51735">
    <property type="entry name" value="NAD(P)-binding Rossmann-fold domains"/>
    <property type="match status" value="1"/>
</dbReference>
<dbReference type="PANTHER" id="PTHR43000">
    <property type="entry name" value="DTDP-D-GLUCOSE 4,6-DEHYDRATASE-RELATED"/>
    <property type="match status" value="1"/>
</dbReference>
<dbReference type="OrthoDB" id="9779041at2"/>
<dbReference type="KEGG" id="celz:E5225_05775"/>
<organism evidence="3 4">
    <name type="scientific">Cellulomonas shaoxiangyii</name>
    <dbReference type="NCBI Taxonomy" id="2566013"/>
    <lineage>
        <taxon>Bacteria</taxon>
        <taxon>Bacillati</taxon>
        <taxon>Actinomycetota</taxon>
        <taxon>Actinomycetes</taxon>
        <taxon>Micrococcales</taxon>
        <taxon>Cellulomonadaceae</taxon>
        <taxon>Cellulomonas</taxon>
    </lineage>
</organism>
<dbReference type="EMBL" id="CP039291">
    <property type="protein sequence ID" value="QCB93134.1"/>
    <property type="molecule type" value="Genomic_DNA"/>
</dbReference>
<dbReference type="Proteomes" id="UP000296469">
    <property type="component" value="Chromosome"/>
</dbReference>
<dbReference type="RefSeq" id="WP_135973555.1">
    <property type="nucleotide sequence ID" value="NZ_CP039291.1"/>
</dbReference>